<protein>
    <submittedName>
        <fullName evidence="1">Lectin L6</fullName>
    </submittedName>
</protein>
<keyword evidence="2" id="KW-1185">Reference proteome</keyword>
<dbReference type="InterPro" id="IPR006624">
    <property type="entry name" value="Beta-propeller_rpt_TECPR"/>
</dbReference>
<name>A0A2R5H094_9STRA</name>
<evidence type="ECO:0000313" key="1">
    <source>
        <dbReference type="EMBL" id="GBG34473.1"/>
    </source>
</evidence>
<dbReference type="OrthoDB" id="96140at2759"/>
<dbReference type="SMART" id="SM00706">
    <property type="entry name" value="TECPR"/>
    <property type="match status" value="4"/>
</dbReference>
<accession>A0A2R5H094</accession>
<sequence>MKRPVPGGAKNGKPLRRALCAGGKRNAVPARKKSKKMTVLAVTLAIVLALTADRADGVTPLGAAVESDSGYTFLIAESNSAVLQSLHETGDDVRKGSYNFLTYTMGMLIDPCKGHSADCCTDIFGEPEYLRRSVVIPKGWVWALGAADDSIYNCRMPCIGNWTLINDTKTIHDFDLDVIDSDADAVWGLSLSEDKLFTRNLDGSTDWTFISGSFTTVSASGSYAVYAVNRNDPLEILACLKPCDGQWNPPVEVSGHPSEGTEWTGPDLNNTVSSYKAINADDTHIWLIVEDGRIFSRRVLLPSTGVSVRWKDVWIEDSAYGQWIDVSPPGVGLEKVATCIQTDTIWALTDTGALMKCPRSCTSDQWVQVPYPGSGLTVENFDLDDQYVWAVASDNGIYRRSASSETAGSSWSSIPSATATGNATVDARKTVPSGGFKRITAPAFMVRTDTYTEYTVEEYGQDCALTLTEDACALKTTERCEWNVDLALCEKRIDSSNSRFPDLDVVFDDPTCIIAEVVSADGSVSMEPGFALTQDHEEETLGITRDPQCVEHGIRMATSADMPACWDHNETVRADESCTDAEGNAFEHCVAIGYSATVFIPKCGGAYADSNACGAFIELHAAGEAHIINEVKLPSDVKFTNGYRTLVMPLEFANNTDRLICGGEYELWWTQRTRKRQIVEAIKRFHVEYPPCDWNIDEDAYETYATISS</sequence>
<gene>
    <name evidence="1" type="ORF">FCC1311_106972</name>
</gene>
<proteinExistence type="predicted"/>
<evidence type="ECO:0000313" key="2">
    <source>
        <dbReference type="Proteomes" id="UP000241890"/>
    </source>
</evidence>
<dbReference type="Proteomes" id="UP000241890">
    <property type="component" value="Unassembled WGS sequence"/>
</dbReference>
<organism evidence="1 2">
    <name type="scientific">Hondaea fermentalgiana</name>
    <dbReference type="NCBI Taxonomy" id="2315210"/>
    <lineage>
        <taxon>Eukaryota</taxon>
        <taxon>Sar</taxon>
        <taxon>Stramenopiles</taxon>
        <taxon>Bigyra</taxon>
        <taxon>Labyrinthulomycetes</taxon>
        <taxon>Thraustochytrida</taxon>
        <taxon>Thraustochytriidae</taxon>
        <taxon>Hondaea</taxon>
    </lineage>
</organism>
<dbReference type="AlphaFoldDB" id="A0A2R5H094"/>
<comment type="caution">
    <text evidence="1">The sequence shown here is derived from an EMBL/GenBank/DDBJ whole genome shotgun (WGS) entry which is preliminary data.</text>
</comment>
<dbReference type="EMBL" id="BEYU01000196">
    <property type="protein sequence ID" value="GBG34473.1"/>
    <property type="molecule type" value="Genomic_DNA"/>
</dbReference>
<reference evidence="1 2" key="1">
    <citation type="submission" date="2017-12" db="EMBL/GenBank/DDBJ databases">
        <title>Sequencing, de novo assembly and annotation of complete genome of a new Thraustochytrid species, strain FCC1311.</title>
        <authorList>
            <person name="Sedici K."/>
            <person name="Godart F."/>
            <person name="Aiese Cigliano R."/>
            <person name="Sanseverino W."/>
            <person name="Barakat M."/>
            <person name="Ortet P."/>
            <person name="Marechal E."/>
            <person name="Cagnac O."/>
            <person name="Amato A."/>
        </authorList>
    </citation>
    <scope>NUCLEOTIDE SEQUENCE [LARGE SCALE GENOMIC DNA]</scope>
</reference>
<dbReference type="InParanoid" id="A0A2R5H094"/>